<dbReference type="NCBIfam" id="NF006191">
    <property type="entry name" value="PRK08324.1-5"/>
    <property type="match status" value="1"/>
</dbReference>
<keyword evidence="2" id="KW-0560">Oxidoreductase</keyword>
<comment type="similarity">
    <text evidence="1">Belongs to the short-chain dehydrogenases/reductases (SDR) family.</text>
</comment>
<evidence type="ECO:0000313" key="4">
    <source>
        <dbReference type="EMBL" id="GGA75246.1"/>
    </source>
</evidence>
<dbReference type="RefSeq" id="WP_188493677.1">
    <property type="nucleotide sequence ID" value="NZ_BMGA01000003.1"/>
</dbReference>
<dbReference type="PRINTS" id="PR00081">
    <property type="entry name" value="GDHRDH"/>
</dbReference>
<protein>
    <submittedName>
        <fullName evidence="4">Short chain dehydrogenase</fullName>
    </submittedName>
</protein>
<dbReference type="PANTHER" id="PTHR43669:SF8">
    <property type="entry name" value="SHORT-CHAIN TYPE DEHYDROGENASE_REDUCTASE-RELATED"/>
    <property type="match status" value="1"/>
</dbReference>
<dbReference type="PRINTS" id="PR00080">
    <property type="entry name" value="SDRFAMILY"/>
</dbReference>
<dbReference type="Pfam" id="PF13561">
    <property type="entry name" value="adh_short_C2"/>
    <property type="match status" value="1"/>
</dbReference>
<feature type="domain" description="Class II aldolase/adducin N-terminal" evidence="3">
    <location>
        <begin position="31"/>
        <end position="237"/>
    </location>
</feature>
<dbReference type="SMART" id="SM01007">
    <property type="entry name" value="Aldolase_II"/>
    <property type="match status" value="1"/>
</dbReference>
<sequence length="711" mass="77032">MSNTNTMTFKHVSYLWDDAKAAELAGDEVALFIYRSNLLGADLRLTNYGGGNTSVKITDKDPLTGAATEVMWIKGSGGDIGTLTKSGCAALYLERLRNLENVYRGIEHEDEMVELFNHCIFDLASKAPSIDTPLHGFLPFAHIDHLHPDAAIAIAAAKDGKKITEELFNGEIGWVGWQRPGFDLGLQMRACLEEAAAKGKKLKGVMLGSHGLFTWGDTSYESYVNTLEVIEKCAEYLESNYGKTRPVFGGQKIESLPVEARKVQAAKLAPILRGFCSSERKMIGHYTDDARVLEFINSNDLEKLAPLGTSCPDHFLRTKISPLVIELAPNEDLSDVDAIKAKLTPAFEAYRQMYTDYYNTCKKSNSPAMRDPNPVVILYPGVGMFTFAKDKTMARLASEYYTNAVNVMKGAEAVSEYTSLPHQEAFDIEYWLLEEAKLQRMPKPKALSGRIALITGSAGGIGKAIAKKFAEEGACIVINDINEERLEGATADFIKSFGKDAVSSTLLNVTDDASTALALDAACLAFGGVDIVVNNAGISISKSIAEHSLEEWDRLYDILVKGQFIVSKAGIEVMRKQGFGGDIVNIVSKNAVVAGPNNPGYGSAKAAQAHLTRLMAAELGADKIRVNTVNPDAVISDSNIWSGGWAEGRAKAYGITVAELPAYYAKRTLLNEIILPDDIANACYAFVGGLLSKSTGNALNVDGGVSMGFYR</sequence>
<evidence type="ECO:0000313" key="5">
    <source>
        <dbReference type="Proteomes" id="UP000658793"/>
    </source>
</evidence>
<dbReference type="SUPFAM" id="SSF51735">
    <property type="entry name" value="NAD(P)-binding Rossmann-fold domains"/>
    <property type="match status" value="1"/>
</dbReference>
<proteinExistence type="inferred from homology"/>
<name>A0ABQ1HGR0_9FLAO</name>
<dbReference type="InterPro" id="IPR036291">
    <property type="entry name" value="NAD(P)-bd_dom_sf"/>
</dbReference>
<keyword evidence="5" id="KW-1185">Reference proteome</keyword>
<dbReference type="InterPro" id="IPR036409">
    <property type="entry name" value="Aldolase_II/adducin_N_sf"/>
</dbReference>
<dbReference type="InterPro" id="IPR001303">
    <property type="entry name" value="Aldolase_II/adducin_N"/>
</dbReference>
<dbReference type="PANTHER" id="PTHR43669">
    <property type="entry name" value="5-KETO-D-GLUCONATE 5-REDUCTASE"/>
    <property type="match status" value="1"/>
</dbReference>
<evidence type="ECO:0000256" key="2">
    <source>
        <dbReference type="ARBA" id="ARBA00023002"/>
    </source>
</evidence>
<evidence type="ECO:0000256" key="1">
    <source>
        <dbReference type="ARBA" id="ARBA00006484"/>
    </source>
</evidence>
<organism evidence="4 5">
    <name type="scientific">Flavobacterium palustre</name>
    <dbReference type="NCBI Taxonomy" id="1476463"/>
    <lineage>
        <taxon>Bacteria</taxon>
        <taxon>Pseudomonadati</taxon>
        <taxon>Bacteroidota</taxon>
        <taxon>Flavobacteriia</taxon>
        <taxon>Flavobacteriales</taxon>
        <taxon>Flavobacteriaceae</taxon>
        <taxon>Flavobacterium</taxon>
    </lineage>
</organism>
<evidence type="ECO:0000259" key="3">
    <source>
        <dbReference type="SMART" id="SM01007"/>
    </source>
</evidence>
<dbReference type="Proteomes" id="UP000658793">
    <property type="component" value="Unassembled WGS sequence"/>
</dbReference>
<dbReference type="Gene3D" id="3.40.225.10">
    <property type="entry name" value="Class II aldolase/adducin N-terminal domain"/>
    <property type="match status" value="1"/>
</dbReference>
<dbReference type="NCBIfam" id="TIGR02632">
    <property type="entry name" value="RhaD_aldol-ADH"/>
    <property type="match status" value="1"/>
</dbReference>
<accession>A0ABQ1HGR0</accession>
<reference evidence="5" key="1">
    <citation type="journal article" date="2019" name="Int. J. Syst. Evol. Microbiol.">
        <title>The Global Catalogue of Microorganisms (GCM) 10K type strain sequencing project: providing services to taxonomists for standard genome sequencing and annotation.</title>
        <authorList>
            <consortium name="The Broad Institute Genomics Platform"/>
            <consortium name="The Broad Institute Genome Sequencing Center for Infectious Disease"/>
            <person name="Wu L."/>
            <person name="Ma J."/>
        </authorList>
    </citation>
    <scope>NUCLEOTIDE SEQUENCE [LARGE SCALE GENOMIC DNA]</scope>
    <source>
        <strain evidence="5">CGMCC 1.12811</strain>
    </source>
</reference>
<dbReference type="Pfam" id="PF00596">
    <property type="entry name" value="Aldolase_II"/>
    <property type="match status" value="1"/>
</dbReference>
<dbReference type="SUPFAM" id="SSF53639">
    <property type="entry name" value="AraD/HMP-PK domain-like"/>
    <property type="match status" value="1"/>
</dbReference>
<dbReference type="EMBL" id="BMGA01000003">
    <property type="protein sequence ID" value="GGA75246.1"/>
    <property type="molecule type" value="Genomic_DNA"/>
</dbReference>
<gene>
    <name evidence="4" type="ORF">GCM10008015_14870</name>
</gene>
<comment type="caution">
    <text evidence="4">The sequence shown here is derived from an EMBL/GenBank/DDBJ whole genome shotgun (WGS) entry which is preliminary data.</text>
</comment>
<dbReference type="NCBIfam" id="NF006189">
    <property type="entry name" value="PRK08324.1-3"/>
    <property type="match status" value="1"/>
</dbReference>
<dbReference type="InterPro" id="IPR013454">
    <property type="entry name" value="Bifunc_RhaD/ADH"/>
</dbReference>
<dbReference type="Gene3D" id="3.40.50.720">
    <property type="entry name" value="NAD(P)-binding Rossmann-like Domain"/>
    <property type="match status" value="1"/>
</dbReference>
<dbReference type="InterPro" id="IPR002347">
    <property type="entry name" value="SDR_fam"/>
</dbReference>